<evidence type="ECO:0000313" key="10">
    <source>
        <dbReference type="EMBL" id="KAL3093990.1"/>
    </source>
</evidence>
<dbReference type="GO" id="GO:0005765">
    <property type="term" value="C:lysosomal membrane"/>
    <property type="evidence" value="ECO:0007669"/>
    <property type="project" value="UniProtKB-SubCell"/>
</dbReference>
<gene>
    <name evidence="10" type="ORF">niasHT_027318</name>
</gene>
<evidence type="ECO:0000256" key="3">
    <source>
        <dbReference type="ARBA" id="ARBA00004630"/>
    </source>
</evidence>
<keyword evidence="5" id="KW-0479">Metal-binding</keyword>
<dbReference type="Proteomes" id="UP001620626">
    <property type="component" value="Unassembled WGS sequence"/>
</dbReference>
<comment type="subcellular location">
    <subcellularLocation>
        <location evidence="2">Endosome membrane</location>
        <topology evidence="2">Peripheral membrane protein</topology>
    </subcellularLocation>
    <subcellularLocation>
        <location evidence="1">Late endosome membrane</location>
    </subcellularLocation>
    <subcellularLocation>
        <location evidence="3">Lysosome membrane</location>
        <topology evidence="3">Peripheral membrane protein</topology>
        <orientation evidence="3">Cytoplasmic side</orientation>
    </subcellularLocation>
</comment>
<dbReference type="EMBL" id="JBICBT010000906">
    <property type="protein sequence ID" value="KAL3093990.1"/>
    <property type="molecule type" value="Genomic_DNA"/>
</dbReference>
<keyword evidence="11" id="KW-1185">Reference proteome</keyword>
<comment type="caution">
    <text evidence="10">The sequence shown here is derived from an EMBL/GenBank/DDBJ whole genome shotgun (WGS) entry which is preliminary data.</text>
</comment>
<evidence type="ECO:0000256" key="5">
    <source>
        <dbReference type="ARBA" id="ARBA00022723"/>
    </source>
</evidence>
<keyword evidence="8" id="KW-0812">Transmembrane</keyword>
<feature type="domain" description="LITAF" evidence="9">
    <location>
        <begin position="1"/>
        <end position="75"/>
    </location>
</feature>
<evidence type="ECO:0000256" key="2">
    <source>
        <dbReference type="ARBA" id="ARBA00004481"/>
    </source>
</evidence>
<comment type="similarity">
    <text evidence="4">Belongs to the CDIP1/LITAF family.</text>
</comment>
<dbReference type="GO" id="GO:0046872">
    <property type="term" value="F:metal ion binding"/>
    <property type="evidence" value="ECO:0007669"/>
    <property type="project" value="UniProtKB-KW"/>
</dbReference>
<evidence type="ECO:0000256" key="4">
    <source>
        <dbReference type="ARBA" id="ARBA00005975"/>
    </source>
</evidence>
<dbReference type="PROSITE" id="PS51837">
    <property type="entry name" value="LITAF"/>
    <property type="match status" value="1"/>
</dbReference>
<keyword evidence="8" id="KW-1133">Transmembrane helix</keyword>
<organism evidence="10 11">
    <name type="scientific">Heterodera trifolii</name>
    <dbReference type="NCBI Taxonomy" id="157864"/>
    <lineage>
        <taxon>Eukaryota</taxon>
        <taxon>Metazoa</taxon>
        <taxon>Ecdysozoa</taxon>
        <taxon>Nematoda</taxon>
        <taxon>Chromadorea</taxon>
        <taxon>Rhabditida</taxon>
        <taxon>Tylenchina</taxon>
        <taxon>Tylenchomorpha</taxon>
        <taxon>Tylenchoidea</taxon>
        <taxon>Heteroderidae</taxon>
        <taxon>Heteroderinae</taxon>
        <taxon>Heterodera</taxon>
    </lineage>
</organism>
<proteinExistence type="inferred from homology"/>
<protein>
    <recommendedName>
        <fullName evidence="9">LITAF domain-containing protein</fullName>
    </recommendedName>
</protein>
<dbReference type="InterPro" id="IPR037519">
    <property type="entry name" value="LITAF_fam"/>
</dbReference>
<keyword evidence="6" id="KW-0862">Zinc</keyword>
<reference evidence="10 11" key="1">
    <citation type="submission" date="2024-10" db="EMBL/GenBank/DDBJ databases">
        <authorList>
            <person name="Kim D."/>
        </authorList>
    </citation>
    <scope>NUCLEOTIDE SEQUENCE [LARGE SCALE GENOMIC DNA]</scope>
    <source>
        <strain evidence="10">BH-2024</strain>
    </source>
</reference>
<evidence type="ECO:0000259" key="9">
    <source>
        <dbReference type="PROSITE" id="PS51837"/>
    </source>
</evidence>
<keyword evidence="7 8" id="KW-0472">Membrane</keyword>
<sequence>MFGPYPVDMDCPYCGQRIVTAVQKRAGGKAWGIAAVLFFTFVCFYLAWLPFCLDSCLDSYHFCPSCRQLLGRFTHC</sequence>
<evidence type="ECO:0000313" key="11">
    <source>
        <dbReference type="Proteomes" id="UP001620626"/>
    </source>
</evidence>
<dbReference type="InterPro" id="IPR006629">
    <property type="entry name" value="LITAF"/>
</dbReference>
<name>A0ABD2JTM7_9BILA</name>
<evidence type="ECO:0000256" key="6">
    <source>
        <dbReference type="ARBA" id="ARBA00022833"/>
    </source>
</evidence>
<dbReference type="AlphaFoldDB" id="A0ABD2JTM7"/>
<evidence type="ECO:0000256" key="1">
    <source>
        <dbReference type="ARBA" id="ARBA00004414"/>
    </source>
</evidence>
<dbReference type="Pfam" id="PF10601">
    <property type="entry name" value="zf-LITAF-like"/>
    <property type="match status" value="1"/>
</dbReference>
<dbReference type="PANTHER" id="PTHR23292">
    <property type="entry name" value="LIPOPOLYSACCHARIDE-INDUCED TUMOR NECROSIS FACTOR-ALPHA FACTOR"/>
    <property type="match status" value="1"/>
</dbReference>
<evidence type="ECO:0000256" key="8">
    <source>
        <dbReference type="SAM" id="Phobius"/>
    </source>
</evidence>
<accession>A0ABD2JTM7</accession>
<evidence type="ECO:0000256" key="7">
    <source>
        <dbReference type="ARBA" id="ARBA00023136"/>
    </source>
</evidence>
<dbReference type="SMART" id="SM00714">
    <property type="entry name" value="LITAF"/>
    <property type="match status" value="1"/>
</dbReference>
<dbReference type="GO" id="GO:0031902">
    <property type="term" value="C:late endosome membrane"/>
    <property type="evidence" value="ECO:0007669"/>
    <property type="project" value="UniProtKB-SubCell"/>
</dbReference>
<feature type="transmembrane region" description="Helical" evidence="8">
    <location>
        <begin position="30"/>
        <end position="51"/>
    </location>
</feature>
<dbReference type="PANTHER" id="PTHR23292:SF6">
    <property type="entry name" value="FI16602P1-RELATED"/>
    <property type="match status" value="1"/>
</dbReference>